<accession>A0ABR3UZ35</accession>
<name>A0ABR3UZ35_9PLEO</name>
<dbReference type="RefSeq" id="XP_069312149.1">
    <property type="nucleotide sequence ID" value="XM_069447251.1"/>
</dbReference>
<proteinExistence type="predicted"/>
<evidence type="ECO:0000313" key="3">
    <source>
        <dbReference type="Proteomes" id="UP001578633"/>
    </source>
</evidence>
<keyword evidence="3" id="KW-1185">Reference proteome</keyword>
<dbReference type="Proteomes" id="UP001578633">
    <property type="component" value="Chromosome 1"/>
</dbReference>
<feature type="region of interest" description="Disordered" evidence="1">
    <location>
        <begin position="284"/>
        <end position="317"/>
    </location>
</feature>
<protein>
    <submittedName>
        <fullName evidence="2">Uncharacterized protein</fullName>
    </submittedName>
</protein>
<reference evidence="2 3" key="1">
    <citation type="submission" date="2024-09" db="EMBL/GenBank/DDBJ databases">
        <title>T2T genomes of carrot and Alternaria dauci and their utility for understanding host-pathogen interaction during carrot leaf blight disease.</title>
        <authorList>
            <person name="Liu W."/>
            <person name="Xu S."/>
            <person name="Ou C."/>
            <person name="Liu X."/>
            <person name="Zhuang F."/>
            <person name="Deng X.W."/>
        </authorList>
    </citation>
    <scope>NUCLEOTIDE SEQUENCE [LARGE SCALE GENOMIC DNA]</scope>
    <source>
        <strain evidence="2 3">A2016</strain>
    </source>
</reference>
<dbReference type="GeneID" id="96082229"/>
<evidence type="ECO:0000313" key="2">
    <source>
        <dbReference type="EMBL" id="KAL1801565.1"/>
    </source>
</evidence>
<comment type="caution">
    <text evidence="2">The sequence shown here is derived from an EMBL/GenBank/DDBJ whole genome shotgun (WGS) entry which is preliminary data.</text>
</comment>
<evidence type="ECO:0000256" key="1">
    <source>
        <dbReference type="SAM" id="MobiDB-lite"/>
    </source>
</evidence>
<feature type="compositionally biased region" description="Basic and acidic residues" evidence="1">
    <location>
        <begin position="305"/>
        <end position="317"/>
    </location>
</feature>
<gene>
    <name evidence="2" type="ORF">ACET3X_001907</name>
</gene>
<dbReference type="EMBL" id="JBHGVX010000001">
    <property type="protein sequence ID" value="KAL1801565.1"/>
    <property type="molecule type" value="Genomic_DNA"/>
</dbReference>
<sequence>MRDMLKLKGDRKPTPEENKVVKRMRQEVYTLDKAKETFEAEKARLMRDIELTREAWECAVSSVEDTFQYVFVQCGLLDEPAPGKGQRDMEGAHEGSMENNRAYIKLEEKKARRKLREAQKQHEQHRDTFRRGLAAYVAGVVDRPNASKHLLEEEFSRDHVRTCYELAGLVKRAEAAHEAQLAAAAEAYVSIVGSDDDMSPNMPYDLKEYAEVKIANLDHEAVEAWNKGVDDNAQPNLKPAGYVLHMAEKWKRALEADGDVSSSEDESMWDAGIEACRDASTVHNSMAQPVTRKSKKADQYLSVSERAEGDRLRRIED</sequence>
<organism evidence="2 3">
    <name type="scientific">Alternaria dauci</name>
    <dbReference type="NCBI Taxonomy" id="48095"/>
    <lineage>
        <taxon>Eukaryota</taxon>
        <taxon>Fungi</taxon>
        <taxon>Dikarya</taxon>
        <taxon>Ascomycota</taxon>
        <taxon>Pezizomycotina</taxon>
        <taxon>Dothideomycetes</taxon>
        <taxon>Pleosporomycetidae</taxon>
        <taxon>Pleosporales</taxon>
        <taxon>Pleosporineae</taxon>
        <taxon>Pleosporaceae</taxon>
        <taxon>Alternaria</taxon>
        <taxon>Alternaria sect. Porri</taxon>
    </lineage>
</organism>